<dbReference type="Proteomes" id="UP000053259">
    <property type="component" value="Unassembled WGS sequence"/>
</dbReference>
<dbReference type="SUPFAM" id="SSF52047">
    <property type="entry name" value="RNI-like"/>
    <property type="match status" value="1"/>
</dbReference>
<dbReference type="GO" id="GO:0019005">
    <property type="term" value="C:SCF ubiquitin ligase complex"/>
    <property type="evidence" value="ECO:0007669"/>
    <property type="project" value="TreeGrafter"/>
</dbReference>
<dbReference type="EMBL" id="KN847554">
    <property type="protein sequence ID" value="KIW01490.1"/>
    <property type="molecule type" value="Genomic_DNA"/>
</dbReference>
<dbReference type="AlphaFoldDB" id="A0A0D2A4U2"/>
<accession>A0A0D2A4U2</accession>
<dbReference type="OrthoDB" id="408631at2759"/>
<gene>
    <name evidence="2" type="ORF">PV09_06970</name>
</gene>
<dbReference type="InParanoid" id="A0A0D2A4U2"/>
<reference evidence="2 3" key="1">
    <citation type="submission" date="2015-01" db="EMBL/GenBank/DDBJ databases">
        <title>The Genome Sequence of Ochroconis gallopava CBS43764.</title>
        <authorList>
            <consortium name="The Broad Institute Genomics Platform"/>
            <person name="Cuomo C."/>
            <person name="de Hoog S."/>
            <person name="Gorbushina A."/>
            <person name="Stielow B."/>
            <person name="Teixiera M."/>
            <person name="Abouelleil A."/>
            <person name="Chapman S.B."/>
            <person name="Priest M."/>
            <person name="Young S.K."/>
            <person name="Wortman J."/>
            <person name="Nusbaum C."/>
            <person name="Birren B."/>
        </authorList>
    </citation>
    <scope>NUCLEOTIDE SEQUENCE [LARGE SCALE GENOMIC DNA]</scope>
    <source>
        <strain evidence="2 3">CBS 43764</strain>
    </source>
</reference>
<dbReference type="VEuPathDB" id="FungiDB:PV09_06970"/>
<dbReference type="HOGENOM" id="CLU_016204_0_0_1"/>
<dbReference type="SMART" id="SM00367">
    <property type="entry name" value="LRR_CC"/>
    <property type="match status" value="3"/>
</dbReference>
<dbReference type="PANTHER" id="PTHR13318">
    <property type="entry name" value="PARTNER OF PAIRED, ISOFORM B-RELATED"/>
    <property type="match status" value="1"/>
</dbReference>
<dbReference type="InterPro" id="IPR001810">
    <property type="entry name" value="F-box_dom"/>
</dbReference>
<feature type="domain" description="F-box" evidence="1">
    <location>
        <begin position="20"/>
        <end position="50"/>
    </location>
</feature>
<dbReference type="SUPFAM" id="SSF81383">
    <property type="entry name" value="F-box domain"/>
    <property type="match status" value="1"/>
</dbReference>
<keyword evidence="3" id="KW-1185">Reference proteome</keyword>
<dbReference type="Gene3D" id="3.80.10.10">
    <property type="entry name" value="Ribonuclease Inhibitor"/>
    <property type="match status" value="2"/>
</dbReference>
<dbReference type="STRING" id="253628.A0A0D2A4U2"/>
<dbReference type="RefSeq" id="XP_016211359.1">
    <property type="nucleotide sequence ID" value="XM_016360682.1"/>
</dbReference>
<evidence type="ECO:0000313" key="2">
    <source>
        <dbReference type="EMBL" id="KIW01490.1"/>
    </source>
</evidence>
<name>A0A0D2A4U2_9PEZI</name>
<proteinExistence type="predicted"/>
<evidence type="ECO:0000259" key="1">
    <source>
        <dbReference type="Pfam" id="PF12937"/>
    </source>
</evidence>
<dbReference type="InterPro" id="IPR036047">
    <property type="entry name" value="F-box-like_dom_sf"/>
</dbReference>
<organism evidence="2 3">
    <name type="scientific">Verruconis gallopava</name>
    <dbReference type="NCBI Taxonomy" id="253628"/>
    <lineage>
        <taxon>Eukaryota</taxon>
        <taxon>Fungi</taxon>
        <taxon>Dikarya</taxon>
        <taxon>Ascomycota</taxon>
        <taxon>Pezizomycotina</taxon>
        <taxon>Dothideomycetes</taxon>
        <taxon>Pleosporomycetidae</taxon>
        <taxon>Venturiales</taxon>
        <taxon>Sympoventuriaceae</taxon>
        <taxon>Verruconis</taxon>
    </lineage>
</organism>
<protein>
    <recommendedName>
        <fullName evidence="1">F-box domain-containing protein</fullName>
    </recommendedName>
</protein>
<dbReference type="InterPro" id="IPR032675">
    <property type="entry name" value="LRR_dom_sf"/>
</dbReference>
<dbReference type="InterPro" id="IPR006553">
    <property type="entry name" value="Leu-rich_rpt_Cys-con_subtyp"/>
</dbReference>
<sequence>MDDNLPSYGEATTRDHWSIIASFVRSADLCSAALVCREWNRIFSPLLWGNPASHFGRENDAVYVALVRFKRTLLWARPSTREQTHTLHFPPAQAEIYGGPHSEWLRDILDRLPKLQSLVVSHLPFFDHGALSSLVRLGQSNNVQGLTAATYNLRLLDASYCNNVTPHALAAALKLFPALIYLDLSGTSSARYPEVLSSLAYIPALQILKLQRLFLDDDELNVLIRAIGRKLRSLDLRWNRITDQGVRNLIQDSIRPNMTLIGYESPHRFNTKLQQILDSHQQDEFICDQLTSGFVTYLGIECMSGQGLTHLYISNNLVTIAGASGLLKCAQLRVLDLGDIVTETLVRGPTEYDTRRMYPSLPRAENLIPIIENHAEGLTYLRINHAVVTQPVPAKDCKVVEMDGTTSALPPRGVVELDTAQHVINEMPDDRQNELIADFTVYAELDGSPVTTIPLHEQVSSPGIRVQESIINANVNAEPASVVSPTVDSSGGLFSPISPMSLDMPKPLQLHHSSSGSLLRIQMEGTYTPESLSGLEVDERTIDTDLPEVVQYDHRTYSGVWDDHESRLRFRRSQTHALLPGTLGNIRTLVLSSVPSKPDTPEIAARIIDFIKGCAEEEQWAELLASVGYQLPPGRDRRSAERHYAHTLFPLEKLVLEVVSKQDGADSQSGWIRPSSQSRMLSSTLDPDCETYLNAARHDFSFFGSEECGQPDREGLAPFPTAIFREKMTHADDCQTLKGHNNTAGIQRVYDVIGDISSFRQAKKEEHNFACGNGHIDGYWSGTIEVVRPMH</sequence>
<dbReference type="Pfam" id="PF12937">
    <property type="entry name" value="F-box-like"/>
    <property type="match status" value="1"/>
</dbReference>
<dbReference type="GeneID" id="27314943"/>
<dbReference type="GO" id="GO:0031146">
    <property type="term" value="P:SCF-dependent proteasomal ubiquitin-dependent protein catabolic process"/>
    <property type="evidence" value="ECO:0007669"/>
    <property type="project" value="TreeGrafter"/>
</dbReference>
<evidence type="ECO:0000313" key="3">
    <source>
        <dbReference type="Proteomes" id="UP000053259"/>
    </source>
</evidence>